<evidence type="ECO:0000313" key="1">
    <source>
        <dbReference type="EMBL" id="PRY75919.1"/>
    </source>
</evidence>
<evidence type="ECO:0000313" key="2">
    <source>
        <dbReference type="Proteomes" id="UP000238007"/>
    </source>
</evidence>
<sequence>MTALFETVSFQREHHTAILNVLRAIDGDLLDKSKCYFGGGTAIVLNLGEYRESVDIDFLCADKDGYRELRTRIANKPNLDNILRSGAKLDVLRDVRADQYGLRTLVESNGTKIKFEIVKESRIDLNGSIDPRFGVPVLDRHLMYAEKLLANSDRYYAPEVLSRDILDLSVMISRWGPVPDSAWKVAAEAYGEKIRDDYDSAIDKIRVPEWMEKCAQGMEINAEVAEEILTIHGGSKPSQPSPFD</sequence>
<name>A0A2T0VW33_9RHOB</name>
<dbReference type="AlphaFoldDB" id="A0A2T0VW33"/>
<keyword evidence="1" id="KW-0808">Transferase</keyword>
<dbReference type="InterPro" id="IPR014942">
    <property type="entry name" value="AbiEii"/>
</dbReference>
<dbReference type="Gene3D" id="3.10.450.620">
    <property type="entry name" value="JHP933, nucleotidyltransferase-like core domain"/>
    <property type="match status" value="1"/>
</dbReference>
<dbReference type="Pfam" id="PF08843">
    <property type="entry name" value="AbiEii"/>
    <property type="match status" value="1"/>
</dbReference>
<dbReference type="Proteomes" id="UP000238007">
    <property type="component" value="Unassembled WGS sequence"/>
</dbReference>
<dbReference type="GO" id="GO:0016740">
    <property type="term" value="F:transferase activity"/>
    <property type="evidence" value="ECO:0007669"/>
    <property type="project" value="UniProtKB-KW"/>
</dbReference>
<proteinExistence type="predicted"/>
<organism evidence="1 2">
    <name type="scientific">Yoonia maritima</name>
    <dbReference type="NCBI Taxonomy" id="1435347"/>
    <lineage>
        <taxon>Bacteria</taxon>
        <taxon>Pseudomonadati</taxon>
        <taxon>Pseudomonadota</taxon>
        <taxon>Alphaproteobacteria</taxon>
        <taxon>Rhodobacterales</taxon>
        <taxon>Paracoccaceae</taxon>
        <taxon>Yoonia</taxon>
    </lineage>
</organism>
<keyword evidence="2" id="KW-1185">Reference proteome</keyword>
<accession>A0A2T0VW33</accession>
<gene>
    <name evidence="1" type="ORF">CLV80_1104</name>
</gene>
<dbReference type="OrthoDB" id="5508069at2"/>
<protein>
    <submittedName>
        <fullName evidence="1">Nucleotidyltransferase AbiEii toxin of type IV toxin-antitoxin system</fullName>
    </submittedName>
</protein>
<reference evidence="1 2" key="1">
    <citation type="submission" date="2018-03" db="EMBL/GenBank/DDBJ databases">
        <title>Genomic Encyclopedia of Archaeal and Bacterial Type Strains, Phase II (KMG-II): from individual species to whole genera.</title>
        <authorList>
            <person name="Goeker M."/>
        </authorList>
    </citation>
    <scope>NUCLEOTIDE SEQUENCE [LARGE SCALE GENOMIC DNA]</scope>
    <source>
        <strain evidence="1 2">DSM 101533</strain>
    </source>
</reference>
<comment type="caution">
    <text evidence="1">The sequence shown here is derived from an EMBL/GenBank/DDBJ whole genome shotgun (WGS) entry which is preliminary data.</text>
</comment>
<dbReference type="EMBL" id="PVTP01000010">
    <property type="protein sequence ID" value="PRY75919.1"/>
    <property type="molecule type" value="Genomic_DNA"/>
</dbReference>